<protein>
    <submittedName>
        <fullName evidence="2">Uncharacterized protein</fullName>
    </submittedName>
</protein>
<feature type="region of interest" description="Disordered" evidence="1">
    <location>
        <begin position="51"/>
        <end position="106"/>
    </location>
</feature>
<feature type="compositionally biased region" description="Polar residues" evidence="1">
    <location>
        <begin position="63"/>
        <end position="73"/>
    </location>
</feature>
<proteinExistence type="predicted"/>
<dbReference type="AlphaFoldDB" id="A0A1S3YFC2"/>
<reference evidence="2" key="1">
    <citation type="submission" date="2025-08" db="UniProtKB">
        <authorList>
            <consortium name="RefSeq"/>
        </authorList>
    </citation>
    <scope>IDENTIFICATION</scope>
</reference>
<feature type="compositionally biased region" description="Low complexity" evidence="1">
    <location>
        <begin position="74"/>
        <end position="103"/>
    </location>
</feature>
<dbReference type="OrthoDB" id="10570075at2759"/>
<accession>A0A1S3YFC2</accession>
<dbReference type="KEGG" id="nta:107775641"/>
<sequence>MENMEMGDEVCPWLTRTWQSQFPHYVLLGPESGEEALRIKVKAKAPFSWYNMQRDDNPKSKNFKSTVTAPSGQSEEPVVVVTSAEPTSTSTATPPGPSTSADPEIPSSQAHPITAHLLSQALLSINNWMQTASSKLSILTTMKKILDTQKVLTDAVASHSQSLKELAREHKKLRMMQASKESVKVLRVDVDRLKEDQLPLDLLLDDPMPTAHP</sequence>
<evidence type="ECO:0000256" key="1">
    <source>
        <dbReference type="SAM" id="MobiDB-lite"/>
    </source>
</evidence>
<gene>
    <name evidence="2" type="primary">LOC107775641</name>
</gene>
<evidence type="ECO:0000313" key="2">
    <source>
        <dbReference type="RefSeq" id="XP_016450879.1"/>
    </source>
</evidence>
<dbReference type="RefSeq" id="XP_016450879.1">
    <property type="nucleotide sequence ID" value="XM_016595393.1"/>
</dbReference>
<dbReference type="PaxDb" id="4097-A0A1S3YFC2"/>
<organism evidence="2">
    <name type="scientific">Nicotiana tabacum</name>
    <name type="common">Common tobacco</name>
    <dbReference type="NCBI Taxonomy" id="4097"/>
    <lineage>
        <taxon>Eukaryota</taxon>
        <taxon>Viridiplantae</taxon>
        <taxon>Streptophyta</taxon>
        <taxon>Embryophyta</taxon>
        <taxon>Tracheophyta</taxon>
        <taxon>Spermatophyta</taxon>
        <taxon>Magnoliopsida</taxon>
        <taxon>eudicotyledons</taxon>
        <taxon>Gunneridae</taxon>
        <taxon>Pentapetalae</taxon>
        <taxon>asterids</taxon>
        <taxon>lamiids</taxon>
        <taxon>Solanales</taxon>
        <taxon>Solanaceae</taxon>
        <taxon>Nicotianoideae</taxon>
        <taxon>Nicotianeae</taxon>
        <taxon>Nicotiana</taxon>
    </lineage>
</organism>
<name>A0A1S3YFC2_TOBAC</name>